<gene>
    <name evidence="2" type="primary">dctP</name>
    <name evidence="2" type="ORF">HND93_01000</name>
</gene>
<evidence type="ECO:0000313" key="3">
    <source>
        <dbReference type="Proteomes" id="UP000584642"/>
    </source>
</evidence>
<keyword evidence="1" id="KW-0732">Signal</keyword>
<dbReference type="PANTHER" id="PTHR33376:SF5">
    <property type="entry name" value="EXTRACYTOPLASMIC SOLUTE RECEPTOR PROTEIN"/>
    <property type="match status" value="1"/>
</dbReference>
<evidence type="ECO:0000256" key="1">
    <source>
        <dbReference type="ARBA" id="ARBA00022729"/>
    </source>
</evidence>
<accession>A0ABX2T562</accession>
<evidence type="ECO:0000313" key="2">
    <source>
        <dbReference type="EMBL" id="NYZ18273.1"/>
    </source>
</evidence>
<sequence>MTLLLCCGPLSATARPLLLISTENGPEHVQTIIVQRFVDRVRACCAGRVDVDFRNDGTLYRDRDVLSALAQGKVAMAVAGTWQLDRQAPGVGVFMLPVLYGRTEEQVQRIDDSPVLDLMNRELERSLGAVVLGRWVGLGFVHSFTLRQPIEGVGSLKGLRMRSPGGIANAWRLSALGAEPVPIAWTDLPFALSDGRVDGLITTFASLDSAGLWQSGIRYALEDRQSYSMYVPLVSGYFWRSLDGATRADLRTAWEAGVEDARALTRESQVKARERAIAAGVRVITIDQAESHRVRAKLAVDQPVIAQRVGVDDGILAAMTAALGTTP</sequence>
<reference evidence="2 3" key="1">
    <citation type="submission" date="2020-05" db="EMBL/GenBank/DDBJ databases">
        <title>Azospirillum oleiclasticum sp. nov, a nitrogen-fixing and heavy crude oil-emulsifying bacterium isolated from the crude oil of Yumen Oilfield.</title>
        <authorList>
            <person name="Wu D."/>
            <person name="Cai M."/>
            <person name="Zhang X."/>
        </authorList>
    </citation>
    <scope>NUCLEOTIDE SEQUENCE [LARGE SCALE GENOMIC DNA]</scope>
    <source>
        <strain evidence="2 3">ROY-1-1-2</strain>
    </source>
</reference>
<dbReference type="Proteomes" id="UP000584642">
    <property type="component" value="Unassembled WGS sequence"/>
</dbReference>
<name>A0ABX2T562_9PROT</name>
<dbReference type="InterPro" id="IPR038404">
    <property type="entry name" value="TRAP_DctP_sf"/>
</dbReference>
<dbReference type="RefSeq" id="WP_180287615.1">
    <property type="nucleotide sequence ID" value="NZ_JABFFR010000001.1"/>
</dbReference>
<organism evidence="2 3">
    <name type="scientific">Azospirillum oleiclasticum</name>
    <dbReference type="NCBI Taxonomy" id="2735135"/>
    <lineage>
        <taxon>Bacteria</taxon>
        <taxon>Pseudomonadati</taxon>
        <taxon>Pseudomonadota</taxon>
        <taxon>Alphaproteobacteria</taxon>
        <taxon>Rhodospirillales</taxon>
        <taxon>Azospirillaceae</taxon>
        <taxon>Azospirillum</taxon>
    </lineage>
</organism>
<dbReference type="NCBIfam" id="NF037995">
    <property type="entry name" value="TRAP_S1"/>
    <property type="match status" value="1"/>
</dbReference>
<proteinExistence type="predicted"/>
<dbReference type="PANTHER" id="PTHR33376">
    <property type="match status" value="1"/>
</dbReference>
<protein>
    <submittedName>
        <fullName evidence="2">TRAP transporter substrate-binding protein DctP</fullName>
    </submittedName>
</protein>
<comment type="caution">
    <text evidence="2">The sequence shown here is derived from an EMBL/GenBank/DDBJ whole genome shotgun (WGS) entry which is preliminary data.</text>
</comment>
<dbReference type="InterPro" id="IPR018389">
    <property type="entry name" value="DctP_fam"/>
</dbReference>
<keyword evidence="3" id="KW-1185">Reference proteome</keyword>
<dbReference type="EMBL" id="JABFDB010000001">
    <property type="protein sequence ID" value="NYZ18273.1"/>
    <property type="molecule type" value="Genomic_DNA"/>
</dbReference>
<dbReference type="Pfam" id="PF03480">
    <property type="entry name" value="DctP"/>
    <property type="match status" value="1"/>
</dbReference>
<dbReference type="Gene3D" id="3.40.190.170">
    <property type="entry name" value="Bacterial extracellular solute-binding protein, family 7"/>
    <property type="match status" value="1"/>
</dbReference>